<protein>
    <submittedName>
        <fullName evidence="1">Uncharacterized protein</fullName>
    </submittedName>
</protein>
<sequence length="67" mass="7409">MDARSAAASSSAPDINLTFLLNKFAHILRNLTARSFLVAAIKISQPTRLTWIQVIHDSDSRTPTETK</sequence>
<proteinExistence type="predicted"/>
<dbReference type="InParanoid" id="A0A409Y5S5"/>
<keyword evidence="2" id="KW-1185">Reference proteome</keyword>
<evidence type="ECO:0000313" key="1">
    <source>
        <dbReference type="EMBL" id="PPQ98376.1"/>
    </source>
</evidence>
<evidence type="ECO:0000313" key="2">
    <source>
        <dbReference type="Proteomes" id="UP000284706"/>
    </source>
</evidence>
<comment type="caution">
    <text evidence="1">The sequence shown here is derived from an EMBL/GenBank/DDBJ whole genome shotgun (WGS) entry which is preliminary data.</text>
</comment>
<dbReference type="Proteomes" id="UP000284706">
    <property type="component" value="Unassembled WGS sequence"/>
</dbReference>
<dbReference type="AlphaFoldDB" id="A0A409Y5S5"/>
<dbReference type="EMBL" id="NHYE01001110">
    <property type="protein sequence ID" value="PPQ98376.1"/>
    <property type="molecule type" value="Genomic_DNA"/>
</dbReference>
<accession>A0A409Y5S5</accession>
<reference evidence="1 2" key="1">
    <citation type="journal article" date="2018" name="Evol. Lett.">
        <title>Horizontal gene cluster transfer increased hallucinogenic mushroom diversity.</title>
        <authorList>
            <person name="Reynolds H.T."/>
            <person name="Vijayakumar V."/>
            <person name="Gluck-Thaler E."/>
            <person name="Korotkin H.B."/>
            <person name="Matheny P.B."/>
            <person name="Slot J.C."/>
        </authorList>
    </citation>
    <scope>NUCLEOTIDE SEQUENCE [LARGE SCALE GENOMIC DNA]</scope>
    <source>
        <strain evidence="1 2">SRW20</strain>
    </source>
</reference>
<gene>
    <name evidence="1" type="ORF">CVT26_013582</name>
</gene>
<name>A0A409Y5S5_9AGAR</name>
<organism evidence="1 2">
    <name type="scientific">Gymnopilus dilepis</name>
    <dbReference type="NCBI Taxonomy" id="231916"/>
    <lineage>
        <taxon>Eukaryota</taxon>
        <taxon>Fungi</taxon>
        <taxon>Dikarya</taxon>
        <taxon>Basidiomycota</taxon>
        <taxon>Agaricomycotina</taxon>
        <taxon>Agaricomycetes</taxon>
        <taxon>Agaricomycetidae</taxon>
        <taxon>Agaricales</taxon>
        <taxon>Agaricineae</taxon>
        <taxon>Hymenogastraceae</taxon>
        <taxon>Gymnopilus</taxon>
    </lineage>
</organism>